<organism evidence="1 2">
    <name type="scientific">Agathobaculum butyriciproducens</name>
    <dbReference type="NCBI Taxonomy" id="1628085"/>
    <lineage>
        <taxon>Bacteria</taxon>
        <taxon>Bacillati</taxon>
        <taxon>Bacillota</taxon>
        <taxon>Clostridia</taxon>
        <taxon>Eubacteriales</taxon>
        <taxon>Butyricicoccaceae</taxon>
        <taxon>Agathobaculum</taxon>
    </lineage>
</organism>
<dbReference type="RefSeq" id="WP_227600087.1">
    <property type="nucleotide sequence ID" value="NZ_JAJEPX010000003.1"/>
</dbReference>
<dbReference type="EMBL" id="JAJEPX010000003">
    <property type="protein sequence ID" value="MCC2175939.1"/>
    <property type="molecule type" value="Genomic_DNA"/>
</dbReference>
<keyword evidence="1" id="KW-0418">Kinase</keyword>
<dbReference type="SUPFAM" id="SSF52540">
    <property type="entry name" value="P-loop containing nucleoside triphosphate hydrolases"/>
    <property type="match status" value="1"/>
</dbReference>
<dbReference type="InterPro" id="IPR027417">
    <property type="entry name" value="P-loop_NTPase"/>
</dbReference>
<dbReference type="GeneID" id="98661293"/>
<dbReference type="Pfam" id="PF13189">
    <property type="entry name" value="Cytidylate_kin2"/>
    <property type="match status" value="1"/>
</dbReference>
<evidence type="ECO:0000313" key="1">
    <source>
        <dbReference type="EMBL" id="MCC2175939.1"/>
    </source>
</evidence>
<reference evidence="1 2" key="1">
    <citation type="submission" date="2021-10" db="EMBL/GenBank/DDBJ databases">
        <title>Anaerobic single-cell dispensing facilitates the cultivation of human gut bacteria.</title>
        <authorList>
            <person name="Afrizal A."/>
        </authorList>
    </citation>
    <scope>NUCLEOTIDE SEQUENCE [LARGE SCALE GENOMIC DNA]</scope>
    <source>
        <strain evidence="1 2">CLA-AA-H270</strain>
    </source>
</reference>
<comment type="caution">
    <text evidence="1">The sequence shown here is derived from an EMBL/GenBank/DDBJ whole genome shotgun (WGS) entry which is preliminary data.</text>
</comment>
<dbReference type="Gene3D" id="3.40.50.300">
    <property type="entry name" value="P-loop containing nucleotide triphosphate hydrolases"/>
    <property type="match status" value="1"/>
</dbReference>
<dbReference type="Proteomes" id="UP001298753">
    <property type="component" value="Unassembled WGS sequence"/>
</dbReference>
<dbReference type="AlphaFoldDB" id="A0AAW4VVE1"/>
<dbReference type="GO" id="GO:0016301">
    <property type="term" value="F:kinase activity"/>
    <property type="evidence" value="ECO:0007669"/>
    <property type="project" value="UniProtKB-KW"/>
</dbReference>
<protein>
    <submittedName>
        <fullName evidence="1">Cytidylate kinase-like family protein</fullName>
    </submittedName>
</protein>
<gene>
    <name evidence="1" type="ORF">LKD22_02125</name>
</gene>
<keyword evidence="1" id="KW-0808">Transferase</keyword>
<proteinExistence type="predicted"/>
<evidence type="ECO:0000313" key="2">
    <source>
        <dbReference type="Proteomes" id="UP001298753"/>
    </source>
</evidence>
<keyword evidence="2" id="KW-1185">Reference proteome</keyword>
<name>A0AAW4VVE1_9FIRM</name>
<accession>A0AAW4VVE1</accession>
<sequence length="203" mass="22944">MSVLKQPTIITISRQYGSGGKEIAHKLGELLGIPVYDREVISLAAKQAGTDEYAFEQLDSGMSSPMYSIAMLDAHNSNDQLFIAQSQVIRELAAKGSCIFIGRCADYVLRDFDDVYNIFITSNSLKKVEHIKKRGLFHRKTADAWLEEIADMERRRRAYYEHYTGRIWGDASHYHLCIDSSRTGPATAEAILSFIKLSQQIMD</sequence>